<dbReference type="InterPro" id="IPR045569">
    <property type="entry name" value="Metalloprtase-TldD/E_C"/>
</dbReference>
<accession>A0ABM8S4H8</accession>
<dbReference type="Pfam" id="PF19289">
    <property type="entry name" value="PmbA_TldD_3rd"/>
    <property type="match status" value="1"/>
</dbReference>
<dbReference type="Gene3D" id="3.30.2290.10">
    <property type="entry name" value="PmbA/TldD superfamily"/>
    <property type="match status" value="1"/>
</dbReference>
<keyword evidence="5" id="KW-0378">Hydrolase</keyword>
<feature type="domain" description="Metalloprotease TldD/E central" evidence="4">
    <location>
        <begin position="123"/>
        <end position="227"/>
    </location>
</feature>
<dbReference type="EC" id="3.4.-.-" evidence="5"/>
<evidence type="ECO:0000259" key="4">
    <source>
        <dbReference type="Pfam" id="PF19290"/>
    </source>
</evidence>
<proteinExistence type="inferred from homology"/>
<dbReference type="InterPro" id="IPR002510">
    <property type="entry name" value="Metalloprtase-TldD/E_N"/>
</dbReference>
<dbReference type="PANTHER" id="PTHR43421">
    <property type="entry name" value="METALLOPROTEASE PMBA"/>
    <property type="match status" value="1"/>
</dbReference>
<dbReference type="PANTHER" id="PTHR43421:SF1">
    <property type="entry name" value="METALLOPROTEASE PMBA"/>
    <property type="match status" value="1"/>
</dbReference>
<evidence type="ECO:0000259" key="3">
    <source>
        <dbReference type="Pfam" id="PF19289"/>
    </source>
</evidence>
<dbReference type="InterPro" id="IPR045570">
    <property type="entry name" value="Metalloprtase-TldD/E_cen_dom"/>
</dbReference>
<feature type="domain" description="Metalloprotease TldD/E N-terminal" evidence="2">
    <location>
        <begin position="29"/>
        <end position="93"/>
    </location>
</feature>
<comment type="caution">
    <text evidence="5">The sequence shown here is derived from an EMBL/GenBank/DDBJ whole genome shotgun (WGS) entry which is preliminary data.</text>
</comment>
<evidence type="ECO:0000313" key="5">
    <source>
        <dbReference type="EMBL" id="CAE6788545.1"/>
    </source>
</evidence>
<gene>
    <name evidence="5" type="primary">pmbA</name>
    <name evidence="5" type="ORF">NSPZN2_50231</name>
</gene>
<evidence type="ECO:0000259" key="2">
    <source>
        <dbReference type="Pfam" id="PF01523"/>
    </source>
</evidence>
<dbReference type="Proteomes" id="UP000675880">
    <property type="component" value="Unassembled WGS sequence"/>
</dbReference>
<dbReference type="InterPro" id="IPR035068">
    <property type="entry name" value="TldD/PmbA_N"/>
</dbReference>
<keyword evidence="5" id="KW-0482">Metalloprotease</keyword>
<sequence>MTREIAAPDYTNVAQDLLARAAKQGATAADVMVADGETLSVQVRMGAVDRLTKAREKRLGLRVFFGQRSASASTSDFSADSLDRFVGETCALAKAVVEDPVSGLPEPGHYAAECPDLNIYDATKLQTDQQIDLALRAERAAFAADSRITNSEGGECDSSSGRIILANSHGFLGQYANSSFSLSVSPIASNETGMQRDYWYGVNRAFSKLESPEAIGQEATRRTVRKLGARKVPTGRVPVIFDPEVAGSLLSHLCSALSGYALYKGASFLIGQLGQQIAPDFVTIYDDGRMPGGLGTRPFDGEGLPTRKQAMVERGRLTSYLLDTYSGKKLGLPSTGNASRSIGESPSAGPTNFYMVPGTTGPEQILATVKQGLYVTDLIGFGINMVTGDYSRGASGFWIENGELAYPVEEITIAGNLKQMYATIETIGSDLVFRGRIASPTVKITEMMVAGN</sequence>
<protein>
    <submittedName>
        <fullName evidence="5">Metalloprotease PmbA</fullName>
        <ecNumber evidence="5">3.4.-.-</ecNumber>
    </submittedName>
</protein>
<dbReference type="GO" id="GO:0008237">
    <property type="term" value="F:metallopeptidase activity"/>
    <property type="evidence" value="ECO:0007669"/>
    <property type="project" value="UniProtKB-KW"/>
</dbReference>
<dbReference type="EMBL" id="CAJNBJ010000018">
    <property type="protein sequence ID" value="CAE6788545.1"/>
    <property type="molecule type" value="Genomic_DNA"/>
</dbReference>
<dbReference type="Pfam" id="PF19290">
    <property type="entry name" value="PmbA_TldD_2nd"/>
    <property type="match status" value="1"/>
</dbReference>
<organism evidence="5 6">
    <name type="scientific">Nitrospira defluvii</name>
    <dbReference type="NCBI Taxonomy" id="330214"/>
    <lineage>
        <taxon>Bacteria</taxon>
        <taxon>Pseudomonadati</taxon>
        <taxon>Nitrospirota</taxon>
        <taxon>Nitrospiria</taxon>
        <taxon>Nitrospirales</taxon>
        <taxon>Nitrospiraceae</taxon>
        <taxon>Nitrospira</taxon>
    </lineage>
</organism>
<dbReference type="SUPFAM" id="SSF111283">
    <property type="entry name" value="Putative modulator of DNA gyrase, PmbA/TldD"/>
    <property type="match status" value="1"/>
</dbReference>
<comment type="similarity">
    <text evidence="1">Belongs to the peptidase U62 family.</text>
</comment>
<evidence type="ECO:0000256" key="1">
    <source>
        <dbReference type="ARBA" id="ARBA00005836"/>
    </source>
</evidence>
<keyword evidence="5" id="KW-0645">Protease</keyword>
<name>A0ABM8S4H8_9BACT</name>
<dbReference type="InterPro" id="IPR036059">
    <property type="entry name" value="TldD/PmbA_sf"/>
</dbReference>
<dbReference type="Pfam" id="PF01523">
    <property type="entry name" value="PmbA_TldD_1st"/>
    <property type="match status" value="1"/>
</dbReference>
<feature type="domain" description="Metalloprotease TldD/E C-terminal" evidence="3">
    <location>
        <begin position="234"/>
        <end position="451"/>
    </location>
</feature>
<dbReference type="RefSeq" id="WP_213043808.1">
    <property type="nucleotide sequence ID" value="NZ_CAJNBJ010000018.1"/>
</dbReference>
<evidence type="ECO:0000313" key="6">
    <source>
        <dbReference type="Proteomes" id="UP000675880"/>
    </source>
</evidence>
<keyword evidence="6" id="KW-1185">Reference proteome</keyword>
<reference evidence="5 6" key="1">
    <citation type="submission" date="2021-02" db="EMBL/GenBank/DDBJ databases">
        <authorList>
            <person name="Han P."/>
        </authorList>
    </citation>
    <scope>NUCLEOTIDE SEQUENCE [LARGE SCALE GENOMIC DNA]</scope>
    <source>
        <strain evidence="5">Candidatus Nitrospira sp. ZN2</strain>
    </source>
</reference>
<dbReference type="InterPro" id="IPR047657">
    <property type="entry name" value="PmbA"/>
</dbReference>